<dbReference type="AlphaFoldDB" id="A0A975J206"/>
<feature type="region of interest" description="Disordered" evidence="1">
    <location>
        <begin position="239"/>
        <end position="265"/>
    </location>
</feature>
<keyword evidence="3" id="KW-1185">Reference proteome</keyword>
<evidence type="ECO:0000256" key="1">
    <source>
        <dbReference type="SAM" id="MobiDB-lite"/>
    </source>
</evidence>
<feature type="compositionally biased region" description="Pro residues" evidence="1">
    <location>
        <begin position="255"/>
        <end position="265"/>
    </location>
</feature>
<accession>A0A975J206</accession>
<proteinExistence type="predicted"/>
<protein>
    <submittedName>
        <fullName evidence="2">Uncharacterized protein</fullName>
    </submittedName>
</protein>
<organism evidence="2 3">
    <name type="scientific">Luteolibacter ambystomatis</name>
    <dbReference type="NCBI Taxonomy" id="2824561"/>
    <lineage>
        <taxon>Bacteria</taxon>
        <taxon>Pseudomonadati</taxon>
        <taxon>Verrucomicrobiota</taxon>
        <taxon>Verrucomicrobiia</taxon>
        <taxon>Verrucomicrobiales</taxon>
        <taxon>Verrucomicrobiaceae</taxon>
        <taxon>Luteolibacter</taxon>
    </lineage>
</organism>
<gene>
    <name evidence="2" type="ORF">KBB96_06485</name>
</gene>
<reference evidence="2" key="1">
    <citation type="submission" date="2021-04" db="EMBL/GenBank/DDBJ databases">
        <title>Luteolibacter sp. 32A isolated from the skin of an Anderson's salamander (Ambystoma andersonii).</title>
        <authorList>
            <person name="Spergser J."/>
            <person name="Busse H.-J."/>
        </authorList>
    </citation>
    <scope>NUCLEOTIDE SEQUENCE</scope>
    <source>
        <strain evidence="2">32A</strain>
    </source>
</reference>
<dbReference type="RefSeq" id="WP_211633715.1">
    <property type="nucleotide sequence ID" value="NZ_CP073100.1"/>
</dbReference>
<name>A0A975J206_9BACT</name>
<evidence type="ECO:0000313" key="2">
    <source>
        <dbReference type="EMBL" id="QUE52536.1"/>
    </source>
</evidence>
<sequence length="265" mass="29390">MKRFFLPLTAALLCHASAAEVPKVFAGLFEKDVPVRGQIGVVLPPEEINQYVTKVEQAAKKDPTWFREFSTKSKPGAPLPYDEKLGLTKEEYDKYLQLWAKREFKPQADVILTLRQSTTSTGEKWSILGMGGGENGAQTISTLGYFPKEDLFRSPNGNMKRLEDINADAESILGAWTGHEWKFEETTTLARTKENFAIGQFADKKYGLIVYRVQEISTEGSRLQDKSLVIRFPLGKAGQVQENAQRPAGASGKPAPAPAPSPKKK</sequence>
<evidence type="ECO:0000313" key="3">
    <source>
        <dbReference type="Proteomes" id="UP000676169"/>
    </source>
</evidence>
<dbReference type="Proteomes" id="UP000676169">
    <property type="component" value="Chromosome"/>
</dbReference>
<dbReference type="EMBL" id="CP073100">
    <property type="protein sequence ID" value="QUE52536.1"/>
    <property type="molecule type" value="Genomic_DNA"/>
</dbReference>
<dbReference type="KEGG" id="lamb:KBB96_06485"/>